<dbReference type="InterPro" id="IPR035906">
    <property type="entry name" value="MetI-like_sf"/>
</dbReference>
<evidence type="ECO:0000256" key="2">
    <source>
        <dbReference type="ARBA" id="ARBA00022448"/>
    </source>
</evidence>
<reference evidence="9 10" key="1">
    <citation type="submission" date="2019-03" db="EMBL/GenBank/DDBJ databases">
        <title>Genomic Encyclopedia of Type Strains, Phase IV (KMG-IV): sequencing the most valuable type-strain genomes for metagenomic binning, comparative biology and taxonomic classification.</title>
        <authorList>
            <person name="Goeker M."/>
        </authorList>
    </citation>
    <scope>NUCLEOTIDE SEQUENCE [LARGE SCALE GENOMIC DNA]</scope>
    <source>
        <strain evidence="9 10">DSM 104836</strain>
    </source>
</reference>
<dbReference type="GO" id="GO:0015226">
    <property type="term" value="F:carnitine transmembrane transporter activity"/>
    <property type="evidence" value="ECO:0007669"/>
    <property type="project" value="TreeGrafter"/>
</dbReference>
<feature type="transmembrane region" description="Helical" evidence="7">
    <location>
        <begin position="313"/>
        <end position="330"/>
    </location>
</feature>
<protein>
    <submittedName>
        <fullName evidence="9">Glycine betaine/proline transport system permease protein</fullName>
    </submittedName>
</protein>
<keyword evidence="5 7" id="KW-1133">Transmembrane helix</keyword>
<dbReference type="OrthoDB" id="9815258at2"/>
<sequence>MTDATAELGVNPLEDTSSDAAVAYAEERRENIRAFVRTSPGYYIRMFDRIGASARFTATFNAMAGLFGPIWFGARGLWSWALPFLILEALGFVQIARGLFGDLAADAMARIASIEGTLALRKQQLASAIESGSDKVDVYRRTVESLEANIGGIRDEAAALAAEGPTIAVTGLAILAVVKLAQSLVANWALEARFSDWLSDRSIRSGMPVSQIVFSTVFMVLIVAAAMMHYSFPGRFSLLSDFPTDPGIRLTSIDRVEAFFNWAVLNGEALFDAITYFIRLVLDALELVFVSTPWIVVAALIILLTWLTAGVRMAIYSGAFLAYMGLLGFWEKAMTTLALLGTAACLSILIGIPLGMFAARRPRFYSFIQPIMDFMQTMPAFVFMIPVIAFFGTGKPAAVVTTMIFGGTPVVRLTVLGLRGVPESVREAAISFGANKWYLLTRVDLPLASPSIRAGINQTIMLSLAMVVVASLIGAKGLGEDVLEALQYANVGQGILAGFSILFCAMILDRIVQGGRK</sequence>
<dbReference type="PROSITE" id="PS50928">
    <property type="entry name" value="ABC_TM1"/>
    <property type="match status" value="1"/>
</dbReference>
<keyword evidence="3" id="KW-1003">Cell membrane</keyword>
<comment type="subcellular location">
    <subcellularLocation>
        <location evidence="1 7">Cell membrane</location>
        <topology evidence="1 7">Multi-pass membrane protein</topology>
    </subcellularLocation>
</comment>
<dbReference type="EMBL" id="SLZU01000008">
    <property type="protein sequence ID" value="TCS62805.1"/>
    <property type="molecule type" value="Genomic_DNA"/>
</dbReference>
<gene>
    <name evidence="9" type="ORF">EDD52_108100</name>
</gene>
<evidence type="ECO:0000256" key="3">
    <source>
        <dbReference type="ARBA" id="ARBA00022475"/>
    </source>
</evidence>
<feature type="domain" description="ABC transmembrane type-1" evidence="8">
    <location>
        <begin position="333"/>
        <end position="512"/>
    </location>
</feature>
<dbReference type="PANTHER" id="PTHR47737:SF1">
    <property type="entry name" value="GLYCINE BETAINE_PROLINE BETAINE TRANSPORT SYSTEM PERMEASE PROTEIN PROW"/>
    <property type="match status" value="1"/>
</dbReference>
<dbReference type="Gene3D" id="1.10.3720.10">
    <property type="entry name" value="MetI-like"/>
    <property type="match status" value="1"/>
</dbReference>
<feature type="transmembrane region" description="Helical" evidence="7">
    <location>
        <begin position="287"/>
        <end position="306"/>
    </location>
</feature>
<feature type="transmembrane region" description="Helical" evidence="7">
    <location>
        <begin position="485"/>
        <end position="508"/>
    </location>
</feature>
<keyword evidence="2 7" id="KW-0813">Transport</keyword>
<keyword evidence="6 7" id="KW-0472">Membrane</keyword>
<evidence type="ECO:0000256" key="4">
    <source>
        <dbReference type="ARBA" id="ARBA00022692"/>
    </source>
</evidence>
<dbReference type="GO" id="GO:0043190">
    <property type="term" value="C:ATP-binding cassette (ABC) transporter complex"/>
    <property type="evidence" value="ECO:0007669"/>
    <property type="project" value="TreeGrafter"/>
</dbReference>
<organism evidence="9 10">
    <name type="scientific">Primorskyibacter sedentarius</name>
    <dbReference type="NCBI Taxonomy" id="745311"/>
    <lineage>
        <taxon>Bacteria</taxon>
        <taxon>Pseudomonadati</taxon>
        <taxon>Pseudomonadota</taxon>
        <taxon>Alphaproteobacteria</taxon>
        <taxon>Rhodobacterales</taxon>
        <taxon>Roseobacteraceae</taxon>
        <taxon>Primorskyibacter</taxon>
    </lineage>
</organism>
<dbReference type="GO" id="GO:0005275">
    <property type="term" value="F:amine transmembrane transporter activity"/>
    <property type="evidence" value="ECO:0007669"/>
    <property type="project" value="TreeGrafter"/>
</dbReference>
<name>A0A4R3JBU8_9RHOB</name>
<comment type="similarity">
    <text evidence="7">Belongs to the binding-protein-dependent transport system permease family.</text>
</comment>
<feature type="transmembrane region" description="Helical" evidence="7">
    <location>
        <begin position="371"/>
        <end position="391"/>
    </location>
</feature>
<dbReference type="InterPro" id="IPR000515">
    <property type="entry name" value="MetI-like"/>
</dbReference>
<dbReference type="GO" id="GO:0031460">
    <property type="term" value="P:glycine betaine transport"/>
    <property type="evidence" value="ECO:0007669"/>
    <property type="project" value="TreeGrafter"/>
</dbReference>
<dbReference type="Pfam" id="PF00528">
    <property type="entry name" value="BPD_transp_1"/>
    <property type="match status" value="1"/>
</dbReference>
<dbReference type="Proteomes" id="UP000295696">
    <property type="component" value="Unassembled WGS sequence"/>
</dbReference>
<feature type="transmembrane region" description="Helical" evidence="7">
    <location>
        <begin position="54"/>
        <end position="74"/>
    </location>
</feature>
<dbReference type="CDD" id="cd06261">
    <property type="entry name" value="TM_PBP2"/>
    <property type="match status" value="1"/>
</dbReference>
<feature type="transmembrane region" description="Helical" evidence="7">
    <location>
        <begin position="336"/>
        <end position="359"/>
    </location>
</feature>
<keyword evidence="10" id="KW-1185">Reference proteome</keyword>
<dbReference type="InterPro" id="IPR024399">
    <property type="entry name" value="DUF2628"/>
</dbReference>
<evidence type="ECO:0000313" key="10">
    <source>
        <dbReference type="Proteomes" id="UP000295696"/>
    </source>
</evidence>
<evidence type="ECO:0000256" key="6">
    <source>
        <dbReference type="ARBA" id="ARBA00023136"/>
    </source>
</evidence>
<evidence type="ECO:0000256" key="5">
    <source>
        <dbReference type="ARBA" id="ARBA00022989"/>
    </source>
</evidence>
<accession>A0A4R3JBU8</accession>
<dbReference type="RefSeq" id="WP_132245428.1">
    <property type="nucleotide sequence ID" value="NZ_SLZU01000008.1"/>
</dbReference>
<evidence type="ECO:0000256" key="7">
    <source>
        <dbReference type="RuleBase" id="RU363032"/>
    </source>
</evidence>
<feature type="transmembrane region" description="Helical" evidence="7">
    <location>
        <begin position="80"/>
        <end position="100"/>
    </location>
</feature>
<dbReference type="PANTHER" id="PTHR47737">
    <property type="entry name" value="GLYCINE BETAINE/PROLINE BETAINE TRANSPORT SYSTEM PERMEASE PROTEIN PROW"/>
    <property type="match status" value="1"/>
</dbReference>
<dbReference type="AlphaFoldDB" id="A0A4R3JBU8"/>
<feature type="transmembrane region" description="Helical" evidence="7">
    <location>
        <begin position="212"/>
        <end position="232"/>
    </location>
</feature>
<evidence type="ECO:0000313" key="9">
    <source>
        <dbReference type="EMBL" id="TCS62805.1"/>
    </source>
</evidence>
<keyword evidence="4 7" id="KW-0812">Transmembrane</keyword>
<feature type="transmembrane region" description="Helical" evidence="7">
    <location>
        <begin position="460"/>
        <end position="479"/>
    </location>
</feature>
<dbReference type="SUPFAM" id="SSF161098">
    <property type="entry name" value="MetI-like"/>
    <property type="match status" value="1"/>
</dbReference>
<dbReference type="GO" id="GO:0015871">
    <property type="term" value="P:choline transport"/>
    <property type="evidence" value="ECO:0007669"/>
    <property type="project" value="TreeGrafter"/>
</dbReference>
<comment type="caution">
    <text evidence="9">The sequence shown here is derived from an EMBL/GenBank/DDBJ whole genome shotgun (WGS) entry which is preliminary data.</text>
</comment>
<evidence type="ECO:0000259" key="8">
    <source>
        <dbReference type="PROSITE" id="PS50928"/>
    </source>
</evidence>
<dbReference type="FunFam" id="1.10.3720.10:FF:000001">
    <property type="entry name" value="Glycine betaine ABC transporter, permease"/>
    <property type="match status" value="1"/>
</dbReference>
<dbReference type="Pfam" id="PF10947">
    <property type="entry name" value="DUF2628"/>
    <property type="match status" value="1"/>
</dbReference>
<proteinExistence type="inferred from homology"/>
<evidence type="ECO:0000256" key="1">
    <source>
        <dbReference type="ARBA" id="ARBA00004651"/>
    </source>
</evidence>